<sequence>MRKQKISDDPHCTSLEGEVIPNCFHFNIDSSIGFVESAALVFTLADDTNGEILQLSEIEPITPALGETVQIDITSAIREWTIEQRNGHTIQLTRCGLCSEQNGCVLCRSGQFIAIDSEVSPIIQISLPRSVSTRRRRSSNCSPDGSCCLHHMYVNFTEIG</sequence>
<protein>
    <submittedName>
        <fullName evidence="5">TGF-beta family profile domain-containing protein</fullName>
    </submittedName>
</protein>
<dbReference type="WBParaSite" id="PEQ_0000633501-mRNA-1">
    <property type="protein sequence ID" value="PEQ_0000633501-mRNA-1"/>
    <property type="gene ID" value="PEQ_0000633501"/>
</dbReference>
<comment type="subcellular location">
    <subcellularLocation>
        <location evidence="1">Secreted</location>
    </subcellularLocation>
</comment>
<dbReference type="GO" id="GO:0005576">
    <property type="term" value="C:extracellular region"/>
    <property type="evidence" value="ECO:0007669"/>
    <property type="project" value="UniProtKB-SubCell"/>
</dbReference>
<feature type="domain" description="TGF-beta family profile" evidence="3">
    <location>
        <begin position="134"/>
        <end position="160"/>
    </location>
</feature>
<evidence type="ECO:0000259" key="3">
    <source>
        <dbReference type="PROSITE" id="PS51362"/>
    </source>
</evidence>
<keyword evidence="4" id="KW-1185">Reference proteome</keyword>
<proteinExistence type="predicted"/>
<dbReference type="Proteomes" id="UP000887564">
    <property type="component" value="Unplaced"/>
</dbReference>
<evidence type="ECO:0000256" key="1">
    <source>
        <dbReference type="ARBA" id="ARBA00004613"/>
    </source>
</evidence>
<evidence type="ECO:0000313" key="5">
    <source>
        <dbReference type="WBParaSite" id="PEQ_0000633501-mRNA-1"/>
    </source>
</evidence>
<name>A0A914RJ59_PAREQ</name>
<evidence type="ECO:0000313" key="4">
    <source>
        <dbReference type="Proteomes" id="UP000887564"/>
    </source>
</evidence>
<organism evidence="4 5">
    <name type="scientific">Parascaris equorum</name>
    <name type="common">Equine roundworm</name>
    <dbReference type="NCBI Taxonomy" id="6256"/>
    <lineage>
        <taxon>Eukaryota</taxon>
        <taxon>Metazoa</taxon>
        <taxon>Ecdysozoa</taxon>
        <taxon>Nematoda</taxon>
        <taxon>Chromadorea</taxon>
        <taxon>Rhabditida</taxon>
        <taxon>Spirurina</taxon>
        <taxon>Ascaridomorpha</taxon>
        <taxon>Ascaridoidea</taxon>
        <taxon>Ascarididae</taxon>
        <taxon>Parascaris</taxon>
    </lineage>
</organism>
<reference evidence="5" key="1">
    <citation type="submission" date="2022-11" db="UniProtKB">
        <authorList>
            <consortium name="WormBaseParasite"/>
        </authorList>
    </citation>
    <scope>IDENTIFICATION</scope>
</reference>
<accession>A0A914RJ59</accession>
<keyword evidence="2" id="KW-0964">Secreted</keyword>
<dbReference type="InterPro" id="IPR001839">
    <property type="entry name" value="TGF-b_C"/>
</dbReference>
<dbReference type="PROSITE" id="PS51362">
    <property type="entry name" value="TGF_BETA_2"/>
    <property type="match status" value="1"/>
</dbReference>
<dbReference type="AlphaFoldDB" id="A0A914RJ59"/>
<dbReference type="GO" id="GO:0008083">
    <property type="term" value="F:growth factor activity"/>
    <property type="evidence" value="ECO:0007669"/>
    <property type="project" value="InterPro"/>
</dbReference>
<evidence type="ECO:0000256" key="2">
    <source>
        <dbReference type="ARBA" id="ARBA00022525"/>
    </source>
</evidence>